<protein>
    <submittedName>
        <fullName evidence="2">Uncharacterized protein</fullName>
    </submittedName>
</protein>
<name>A0AAW1SXQ6_9CHLO</name>
<evidence type="ECO:0000313" key="3">
    <source>
        <dbReference type="Proteomes" id="UP001485043"/>
    </source>
</evidence>
<organism evidence="2 3">
    <name type="scientific">Apatococcus fuscideae</name>
    <dbReference type="NCBI Taxonomy" id="2026836"/>
    <lineage>
        <taxon>Eukaryota</taxon>
        <taxon>Viridiplantae</taxon>
        <taxon>Chlorophyta</taxon>
        <taxon>core chlorophytes</taxon>
        <taxon>Trebouxiophyceae</taxon>
        <taxon>Chlorellales</taxon>
        <taxon>Chlorellaceae</taxon>
        <taxon>Apatococcus</taxon>
    </lineage>
</organism>
<feature type="compositionally biased region" description="Polar residues" evidence="1">
    <location>
        <begin position="34"/>
        <end position="43"/>
    </location>
</feature>
<feature type="region of interest" description="Disordered" evidence="1">
    <location>
        <begin position="1"/>
        <end position="45"/>
    </location>
</feature>
<reference evidence="2 3" key="1">
    <citation type="journal article" date="2024" name="Nat. Commun.">
        <title>Phylogenomics reveals the evolutionary origins of lichenization in chlorophyte algae.</title>
        <authorList>
            <person name="Puginier C."/>
            <person name="Libourel C."/>
            <person name="Otte J."/>
            <person name="Skaloud P."/>
            <person name="Haon M."/>
            <person name="Grisel S."/>
            <person name="Petersen M."/>
            <person name="Berrin J.G."/>
            <person name="Delaux P.M."/>
            <person name="Dal Grande F."/>
            <person name="Keller J."/>
        </authorList>
    </citation>
    <scope>NUCLEOTIDE SEQUENCE [LARGE SCALE GENOMIC DNA]</scope>
    <source>
        <strain evidence="2 3">SAG 2523</strain>
    </source>
</reference>
<gene>
    <name evidence="2" type="ORF">WJX84_009814</name>
</gene>
<evidence type="ECO:0000313" key="2">
    <source>
        <dbReference type="EMBL" id="KAK9861256.1"/>
    </source>
</evidence>
<feature type="non-terminal residue" evidence="2">
    <location>
        <position position="1"/>
    </location>
</feature>
<evidence type="ECO:0000256" key="1">
    <source>
        <dbReference type="SAM" id="MobiDB-lite"/>
    </source>
</evidence>
<accession>A0AAW1SXQ6</accession>
<dbReference type="EMBL" id="JALJOV010000787">
    <property type="protein sequence ID" value="KAK9861256.1"/>
    <property type="molecule type" value="Genomic_DNA"/>
</dbReference>
<proteinExistence type="predicted"/>
<feature type="compositionally biased region" description="Polar residues" evidence="1">
    <location>
        <begin position="1"/>
        <end position="20"/>
    </location>
</feature>
<dbReference type="Proteomes" id="UP001485043">
    <property type="component" value="Unassembled WGS sequence"/>
</dbReference>
<keyword evidence="3" id="KW-1185">Reference proteome</keyword>
<dbReference type="AlphaFoldDB" id="A0AAW1SXQ6"/>
<sequence>PSISRQSPASVGRSDLQSPSHALGAGPLEYPILDTSSPRSQRGISPAVPRAEMGFCSPVQAQRVSPEPLSDLIFTQHAIFVTDQVRLKRSLENYRPLLIWRQLGQMTLRANLHVTLQLMLQLGHLGLLMRQLRRHPLQHHAQDGLMYQ</sequence>
<comment type="caution">
    <text evidence="2">The sequence shown here is derived from an EMBL/GenBank/DDBJ whole genome shotgun (WGS) entry which is preliminary data.</text>
</comment>